<evidence type="ECO:0000256" key="1">
    <source>
        <dbReference type="ARBA" id="ARBA00022723"/>
    </source>
</evidence>
<dbReference type="PANTHER" id="PTHR12197">
    <property type="entry name" value="HISTONE-LYSINE N-METHYLTRANSFERASE SMYD"/>
    <property type="match status" value="1"/>
</dbReference>
<evidence type="ECO:0000256" key="3">
    <source>
        <dbReference type="ARBA" id="ARBA00022833"/>
    </source>
</evidence>
<dbReference type="GO" id="GO:0005634">
    <property type="term" value="C:nucleus"/>
    <property type="evidence" value="ECO:0007669"/>
    <property type="project" value="TreeGrafter"/>
</dbReference>
<evidence type="ECO:0000259" key="5">
    <source>
        <dbReference type="PROSITE" id="PS50865"/>
    </source>
</evidence>
<keyword evidence="1" id="KW-0479">Metal-binding</keyword>
<dbReference type="Gene3D" id="1.25.40.10">
    <property type="entry name" value="Tetratricopeptide repeat domain"/>
    <property type="match status" value="1"/>
</dbReference>
<keyword evidence="3" id="KW-0862">Zinc</keyword>
<evidence type="ECO:0000313" key="7">
    <source>
        <dbReference type="Proteomes" id="UP001233999"/>
    </source>
</evidence>
<evidence type="ECO:0000256" key="4">
    <source>
        <dbReference type="PROSITE-ProRule" id="PRU00134"/>
    </source>
</evidence>
<reference evidence="6" key="2">
    <citation type="submission" date="2023-05" db="EMBL/GenBank/DDBJ databases">
        <authorList>
            <person name="Fouks B."/>
        </authorList>
    </citation>
    <scope>NUCLEOTIDE SEQUENCE</scope>
    <source>
        <strain evidence="6">Stay&amp;Tobe</strain>
        <tissue evidence="6">Testes</tissue>
    </source>
</reference>
<name>A0AAD8ETV5_DIPPU</name>
<dbReference type="InterPro" id="IPR046341">
    <property type="entry name" value="SET_dom_sf"/>
</dbReference>
<dbReference type="Proteomes" id="UP001233999">
    <property type="component" value="Unassembled WGS sequence"/>
</dbReference>
<keyword evidence="7" id="KW-1185">Reference proteome</keyword>
<dbReference type="Gene3D" id="2.170.270.10">
    <property type="entry name" value="SET domain"/>
    <property type="match status" value="1"/>
</dbReference>
<comment type="caution">
    <text evidence="6">The sequence shown here is derived from an EMBL/GenBank/DDBJ whole genome shotgun (WGS) entry which is preliminary data.</text>
</comment>
<dbReference type="PANTHER" id="PTHR12197:SF251">
    <property type="entry name" value="EG:BACR7C10.4 PROTEIN"/>
    <property type="match status" value="1"/>
</dbReference>
<dbReference type="Gene3D" id="6.10.140.2220">
    <property type="match status" value="1"/>
</dbReference>
<dbReference type="SUPFAM" id="SSF144232">
    <property type="entry name" value="HIT/MYND zinc finger-like"/>
    <property type="match status" value="1"/>
</dbReference>
<dbReference type="InterPro" id="IPR002893">
    <property type="entry name" value="Znf_MYND"/>
</dbReference>
<dbReference type="AlphaFoldDB" id="A0AAD8ETV5"/>
<dbReference type="InterPro" id="IPR050869">
    <property type="entry name" value="H3K4_H4K5_MeTrfase"/>
</dbReference>
<dbReference type="SUPFAM" id="SSF82199">
    <property type="entry name" value="SET domain"/>
    <property type="match status" value="1"/>
</dbReference>
<sequence>MKIKSKGEPPIQPGHVLLTEKPFAYVLKSKLRGERCDNCFKRQKLLKCSGCQYVFYCNRECQKESWTDHKFECSNLRNVSPRIVPDAARIIARIIFRLQRGGDLEKGYYTKTSFRRFRDLMSHYSDIKQDQKRMEHFTSLCGVLIDFIGESNLPNSAELMGIYGRLCVNGFNILDPEMMSVGTGIYLACTVIDHSCDPNAAAVFEGITIQIRALKEIPMLDWKKIFISYIDMLNLPKERQAELQATYYFLCDCRPCNSIEDMQSLNLILCPNQECGHGIPVKQQDVDEYPSPCPACGTHVKLDTYKEYLEVEEFTRHQLQVMKDIAYLDVCKVCLKKQQGLFHPLDIQHVKILDLAFDSTIEMGQWELAFEYGNELIGGYLRHYRENHPLLGIHYLKLGKISLYLNKPAYALEMLKNAEKVIKITHGENHSLYKNQLMTLMHQCQSEMS</sequence>
<reference evidence="6" key="1">
    <citation type="journal article" date="2023" name="IScience">
        <title>Live-bearing cockroach genome reveals convergent evolutionary mechanisms linked to viviparity in insects and beyond.</title>
        <authorList>
            <person name="Fouks B."/>
            <person name="Harrison M.C."/>
            <person name="Mikhailova A.A."/>
            <person name="Marchal E."/>
            <person name="English S."/>
            <person name="Carruthers M."/>
            <person name="Jennings E.C."/>
            <person name="Chiamaka E.L."/>
            <person name="Frigard R.A."/>
            <person name="Pippel M."/>
            <person name="Attardo G.M."/>
            <person name="Benoit J.B."/>
            <person name="Bornberg-Bauer E."/>
            <person name="Tobe S.S."/>
        </authorList>
    </citation>
    <scope>NUCLEOTIDE SEQUENCE</scope>
    <source>
        <strain evidence="6">Stay&amp;Tobe</strain>
    </source>
</reference>
<accession>A0AAD8ETV5</accession>
<keyword evidence="2 4" id="KW-0863">Zinc-finger</keyword>
<evidence type="ECO:0000313" key="6">
    <source>
        <dbReference type="EMBL" id="KAJ9601497.1"/>
    </source>
</evidence>
<dbReference type="Gene3D" id="1.25.40.970">
    <property type="match status" value="1"/>
</dbReference>
<gene>
    <name evidence="6" type="ORF">L9F63_000336</name>
</gene>
<evidence type="ECO:0000256" key="2">
    <source>
        <dbReference type="ARBA" id="ARBA00022771"/>
    </source>
</evidence>
<dbReference type="PROSITE" id="PS50865">
    <property type="entry name" value="ZF_MYND_2"/>
    <property type="match status" value="1"/>
</dbReference>
<dbReference type="GO" id="GO:0008270">
    <property type="term" value="F:zinc ion binding"/>
    <property type="evidence" value="ECO:0007669"/>
    <property type="project" value="UniProtKB-KW"/>
</dbReference>
<dbReference type="InterPro" id="IPR011990">
    <property type="entry name" value="TPR-like_helical_dom_sf"/>
</dbReference>
<dbReference type="Pfam" id="PF01753">
    <property type="entry name" value="zf-MYND"/>
    <property type="match status" value="1"/>
</dbReference>
<dbReference type="Gene3D" id="1.10.220.160">
    <property type="match status" value="1"/>
</dbReference>
<organism evidence="6 7">
    <name type="scientific">Diploptera punctata</name>
    <name type="common">Pacific beetle cockroach</name>
    <dbReference type="NCBI Taxonomy" id="6984"/>
    <lineage>
        <taxon>Eukaryota</taxon>
        <taxon>Metazoa</taxon>
        <taxon>Ecdysozoa</taxon>
        <taxon>Arthropoda</taxon>
        <taxon>Hexapoda</taxon>
        <taxon>Insecta</taxon>
        <taxon>Pterygota</taxon>
        <taxon>Neoptera</taxon>
        <taxon>Polyneoptera</taxon>
        <taxon>Dictyoptera</taxon>
        <taxon>Blattodea</taxon>
        <taxon>Blaberoidea</taxon>
        <taxon>Blaberidae</taxon>
        <taxon>Diplopterinae</taxon>
        <taxon>Diploptera</taxon>
    </lineage>
</organism>
<feature type="domain" description="MYND-type" evidence="5">
    <location>
        <begin position="36"/>
        <end position="73"/>
    </location>
</feature>
<protein>
    <recommendedName>
        <fullName evidence="5">MYND-type domain-containing protein</fullName>
    </recommendedName>
</protein>
<proteinExistence type="predicted"/>
<dbReference type="PROSITE" id="PS01360">
    <property type="entry name" value="ZF_MYND_1"/>
    <property type="match status" value="1"/>
</dbReference>
<dbReference type="EMBL" id="JASPKZ010000013">
    <property type="protein sequence ID" value="KAJ9601497.1"/>
    <property type="molecule type" value="Genomic_DNA"/>
</dbReference>